<dbReference type="Pfam" id="PF17148">
    <property type="entry name" value="DUF5117"/>
    <property type="match status" value="1"/>
</dbReference>
<dbReference type="CDD" id="cd04276">
    <property type="entry name" value="ZnMc_MMP_like_2"/>
    <property type="match status" value="1"/>
</dbReference>
<feature type="signal peptide" evidence="1">
    <location>
        <begin position="1"/>
        <end position="20"/>
    </location>
</feature>
<keyword evidence="6" id="KW-1185">Reference proteome</keyword>
<organism evidence="5 6">
    <name type="scientific">Mucilaginibacter gracilis</name>
    <dbReference type="NCBI Taxonomy" id="423350"/>
    <lineage>
        <taxon>Bacteria</taxon>
        <taxon>Pseudomonadati</taxon>
        <taxon>Bacteroidota</taxon>
        <taxon>Sphingobacteriia</taxon>
        <taxon>Sphingobacteriales</taxon>
        <taxon>Sphingobacteriaceae</taxon>
        <taxon>Mucilaginibacter</taxon>
    </lineage>
</organism>
<keyword evidence="1" id="KW-0732">Signal</keyword>
<dbReference type="InterPro" id="IPR024079">
    <property type="entry name" value="MetalloPept_cat_dom_sf"/>
</dbReference>
<dbReference type="AlphaFoldDB" id="A0A495J4Y2"/>
<feature type="domain" description="DUF5117" evidence="3">
    <location>
        <begin position="119"/>
        <end position="306"/>
    </location>
</feature>
<accession>A0A495J4Y2</accession>
<protein>
    <submittedName>
        <fullName evidence="5">Uncharacterized protein DUF5118</fullName>
    </submittedName>
</protein>
<name>A0A495J4Y2_9SPHI</name>
<dbReference type="PANTHER" id="PTHR38478:SF1">
    <property type="entry name" value="ZINC DEPENDENT METALLOPROTEASE DOMAIN LIPOPROTEIN"/>
    <property type="match status" value="1"/>
</dbReference>
<feature type="domain" description="DUF5118" evidence="4">
    <location>
        <begin position="58"/>
        <end position="105"/>
    </location>
</feature>
<dbReference type="PROSITE" id="PS51257">
    <property type="entry name" value="PROKAR_LIPOPROTEIN"/>
    <property type="match status" value="1"/>
</dbReference>
<dbReference type="Proteomes" id="UP000268007">
    <property type="component" value="Unassembled WGS sequence"/>
</dbReference>
<evidence type="ECO:0000313" key="6">
    <source>
        <dbReference type="Proteomes" id="UP000268007"/>
    </source>
</evidence>
<dbReference type="PANTHER" id="PTHR38478">
    <property type="entry name" value="PEPTIDASE M1A AND M12B"/>
    <property type="match status" value="1"/>
</dbReference>
<dbReference type="InterPro" id="IPR032534">
    <property type="entry name" value="EcxA_zinc-bd"/>
</dbReference>
<dbReference type="GO" id="GO:0008237">
    <property type="term" value="F:metallopeptidase activity"/>
    <property type="evidence" value="ECO:0007669"/>
    <property type="project" value="InterPro"/>
</dbReference>
<evidence type="ECO:0000259" key="4">
    <source>
        <dbReference type="Pfam" id="PF17162"/>
    </source>
</evidence>
<dbReference type="Gene3D" id="3.40.390.10">
    <property type="entry name" value="Collagenase (Catalytic Domain)"/>
    <property type="match status" value="1"/>
</dbReference>
<comment type="caution">
    <text evidence="5">The sequence shown here is derived from an EMBL/GenBank/DDBJ whole genome shotgun (WGS) entry which is preliminary data.</text>
</comment>
<dbReference type="EMBL" id="RBKU01000001">
    <property type="protein sequence ID" value="RKR84056.1"/>
    <property type="molecule type" value="Genomic_DNA"/>
</dbReference>
<dbReference type="Pfam" id="PF17162">
    <property type="entry name" value="DUF5118"/>
    <property type="match status" value="1"/>
</dbReference>
<evidence type="ECO:0000259" key="2">
    <source>
        <dbReference type="Pfam" id="PF16313"/>
    </source>
</evidence>
<dbReference type="InterPro" id="IPR034032">
    <property type="entry name" value="Zn_MMP-like_bac"/>
</dbReference>
<dbReference type="Pfam" id="PF16313">
    <property type="entry name" value="DUF4953"/>
    <property type="match status" value="1"/>
</dbReference>
<proteinExistence type="predicted"/>
<dbReference type="SUPFAM" id="SSF55486">
    <property type="entry name" value="Metalloproteases ('zincins'), catalytic domain"/>
    <property type="match status" value="1"/>
</dbReference>
<sequence>MIFTKKKLLLYSGLGLVALASGCSLFHHQKTMVQPHGAVAFDPAKRREDSLKRTMTLKPYTEIITKGTKTQTGFFTVHQKDTKYYFEIPNNILNREILVVSRVSKASSDMRNGSSGYAGDEIGESIYRFEKGPANKLFLRRMSYAEYNKDSTATLFAGVQKNNITAIVAAFPILALKKDSSASVVDVTDFLNSDNDVIYFQRKIFKDKAGMGAQQNDKSYIDYIRPFEHNVEIHSVKTYSAGLNPTNSSYTVELNASMVLLPLKPMKARLEDERVGYFTTSFKDFDADPQGVKRTAFIERWKLEPKPEDVEKYKRGELVEPKKQIVFYIDPVTPKKWVPYLIQGVNDWQKAFEGAGFKNAIIAKEAPTKDQDSTWSIDDASHSAIIYRPSSVANAMGPNVSDPRSGEIIESHIFWYHNVMSLLQRWYMIQAGAVDPRARKPEFDDELMGNLIRFVSSHEVGHTLGLRHNFGSSSTVPVEKLRDKAWVEQHGHTPSIMDYARFNYVAQPEDNISEQGLFPRIGDYDRWAIKWGYTWHPAYKTPEDEHKAMVNVVTDSLKHNHRLWFGSESEYADPRSQNEDLGDDAMKAGAYGIKNLKRIMPQLESWVTVPGETPEKLFNAYSAVWDQYALYLGHVTKNVAGVYHTPKVNGEVGATYETVPYAVQKNAVKFLNDQVFTTPMWLYNERLAKKFNVNLGYEFGNIQQENINALITRARLSRLLTQQQETTTRTYTITDLLSDLDHGIFAEIYAGKNVDFYRRNMQKYYVYRLLVQAFLENEMNTIMPEVYHFTVTDVNAILRDELKKQQALFKREARNPALNKITRLHLNEIDELIQRRFTAEKNGLTVK</sequence>
<gene>
    <name evidence="5" type="ORF">BDD43_4278</name>
</gene>
<dbReference type="InterPro" id="IPR033413">
    <property type="entry name" value="DUF5117"/>
</dbReference>
<dbReference type="InterPro" id="IPR033428">
    <property type="entry name" value="DUF5118"/>
</dbReference>
<feature type="domain" description="EcxA zinc-binding" evidence="2">
    <location>
        <begin position="441"/>
        <end position="749"/>
    </location>
</feature>
<feature type="chain" id="PRO_5019780603" evidence="1">
    <location>
        <begin position="21"/>
        <end position="847"/>
    </location>
</feature>
<evidence type="ECO:0000256" key="1">
    <source>
        <dbReference type="SAM" id="SignalP"/>
    </source>
</evidence>
<evidence type="ECO:0000259" key="3">
    <source>
        <dbReference type="Pfam" id="PF17148"/>
    </source>
</evidence>
<reference evidence="5 6" key="1">
    <citation type="submission" date="2018-10" db="EMBL/GenBank/DDBJ databases">
        <title>Genomic Encyclopedia of Archaeal and Bacterial Type Strains, Phase II (KMG-II): from individual species to whole genera.</title>
        <authorList>
            <person name="Goeker M."/>
        </authorList>
    </citation>
    <scope>NUCLEOTIDE SEQUENCE [LARGE SCALE GENOMIC DNA]</scope>
    <source>
        <strain evidence="5 6">DSM 18602</strain>
    </source>
</reference>
<evidence type="ECO:0000313" key="5">
    <source>
        <dbReference type="EMBL" id="RKR84056.1"/>
    </source>
</evidence>
<dbReference type="OrthoDB" id="9776599at2"/>